<dbReference type="Pfam" id="PF05139">
    <property type="entry name" value="Erythro_esteras"/>
    <property type="match status" value="1"/>
</dbReference>
<organism evidence="1 2">
    <name type="scientific">Prauserella oleivorans</name>
    <dbReference type="NCBI Taxonomy" id="1478153"/>
    <lineage>
        <taxon>Bacteria</taxon>
        <taxon>Bacillati</taxon>
        <taxon>Actinomycetota</taxon>
        <taxon>Actinomycetes</taxon>
        <taxon>Pseudonocardiales</taxon>
        <taxon>Pseudonocardiaceae</taxon>
        <taxon>Prauserella</taxon>
    </lineage>
</organism>
<keyword evidence="2" id="KW-1185">Reference proteome</keyword>
<evidence type="ECO:0000313" key="1">
    <source>
        <dbReference type="EMBL" id="MFD2801405.1"/>
    </source>
</evidence>
<dbReference type="GO" id="GO:0016787">
    <property type="term" value="F:hydrolase activity"/>
    <property type="evidence" value="ECO:0007669"/>
    <property type="project" value="UniProtKB-KW"/>
</dbReference>
<dbReference type="EC" id="3.1.1.-" evidence="1"/>
<dbReference type="SUPFAM" id="SSF159501">
    <property type="entry name" value="EreA/ChaN-like"/>
    <property type="match status" value="1"/>
</dbReference>
<dbReference type="CDD" id="cd14728">
    <property type="entry name" value="Ere-like"/>
    <property type="match status" value="1"/>
</dbReference>
<keyword evidence="1" id="KW-0378">Hydrolase</keyword>
<comment type="caution">
    <text evidence="1">The sequence shown here is derived from an EMBL/GenBank/DDBJ whole genome shotgun (WGS) entry which is preliminary data.</text>
</comment>
<accession>A0ABW5WCY2</accession>
<reference evidence="2" key="1">
    <citation type="journal article" date="2019" name="Int. J. Syst. Evol. Microbiol.">
        <title>The Global Catalogue of Microorganisms (GCM) 10K type strain sequencing project: providing services to taxonomists for standard genome sequencing and annotation.</title>
        <authorList>
            <consortium name="The Broad Institute Genomics Platform"/>
            <consortium name="The Broad Institute Genome Sequencing Center for Infectious Disease"/>
            <person name="Wu L."/>
            <person name="Ma J."/>
        </authorList>
    </citation>
    <scope>NUCLEOTIDE SEQUENCE [LARGE SCALE GENOMIC DNA]</scope>
    <source>
        <strain evidence="2">IBRC-M 10906</strain>
    </source>
</reference>
<dbReference type="PANTHER" id="PTHR31299">
    <property type="entry name" value="ESTERASE, PUTATIVE (AFU_ORTHOLOGUE AFUA_1G05850)-RELATED"/>
    <property type="match status" value="1"/>
</dbReference>
<gene>
    <name evidence="1" type="ORF">ACFS2C_18610</name>
</gene>
<dbReference type="InterPro" id="IPR007815">
    <property type="entry name" value="Emycin_Estase"/>
</dbReference>
<dbReference type="RefSeq" id="WP_377389232.1">
    <property type="nucleotide sequence ID" value="NZ_JBHSAN010000016.1"/>
</dbReference>
<dbReference type="Proteomes" id="UP001597478">
    <property type="component" value="Unassembled WGS sequence"/>
</dbReference>
<dbReference type="Gene3D" id="3.40.1660.10">
    <property type="entry name" value="EreA-like (biosynthetic domain)"/>
    <property type="match status" value="1"/>
</dbReference>
<sequence>MSLPESVRRVPLPDIAELVGDARVVAIGENNHYIREFTQLRADLVRVLVTELGFSIVGYESGFAEGQLVDRWIRGGPGDVGAVARDGFTFRFGESPQLRELLRGLRQHHAAGGRVRFAGLDLPGSGGSPLPALTRVRDHLAEHAPGELPLVEAAIDATRAYAAANNGAAPARYAQLTPAERDAATTALTRLLLRLDALGPGPVSGAHRIARHHAYGALRLDEQLRELHEFGDRRGLVPSSRDIHQADTVRLLRDLEPDARLVLLLHNAHCQRVPMQLVPGVHAPSTGTYLAAELGSDYVAIGVTALDGTTTTARLADDAPAGLEVLSAPLEPPGEGSVEHAVARSTPGDEPVLLDLRPARGRPGPTSIRHVTTETPVDVLAAFDGLVCLPAMSPALPDHAPRPRPAEDGVQ</sequence>
<dbReference type="Gene3D" id="3.30.1870.10">
    <property type="entry name" value="EreA-like, domain 2"/>
    <property type="match status" value="1"/>
</dbReference>
<proteinExistence type="predicted"/>
<evidence type="ECO:0000313" key="2">
    <source>
        <dbReference type="Proteomes" id="UP001597478"/>
    </source>
</evidence>
<dbReference type="EMBL" id="JBHUOF010000029">
    <property type="protein sequence ID" value="MFD2801405.1"/>
    <property type="molecule type" value="Genomic_DNA"/>
</dbReference>
<name>A0ABW5WCY2_9PSEU</name>
<dbReference type="InterPro" id="IPR052036">
    <property type="entry name" value="Hydrolase/PRTase-associated"/>
</dbReference>
<protein>
    <submittedName>
        <fullName evidence="1">Erythromycin esterase family protein</fullName>
        <ecNumber evidence="1">3.1.1.-</ecNumber>
    </submittedName>
</protein>
<dbReference type="PANTHER" id="PTHR31299:SF0">
    <property type="entry name" value="ESTERASE, PUTATIVE (AFU_ORTHOLOGUE AFUA_1G05850)-RELATED"/>
    <property type="match status" value="1"/>
</dbReference>
<dbReference type="Gene3D" id="1.20.1440.30">
    <property type="entry name" value="Biosynthetic Protein domain"/>
    <property type="match status" value="1"/>
</dbReference>